<gene>
    <name evidence="1" type="ORF">KI810_03020</name>
</gene>
<comment type="caution">
    <text evidence="1">The sequence shown here is derived from an EMBL/GenBank/DDBJ whole genome shotgun (WGS) entry which is preliminary data.</text>
</comment>
<evidence type="ECO:0000313" key="1">
    <source>
        <dbReference type="EMBL" id="MBT0652011.1"/>
    </source>
</evidence>
<accession>A0ABS5S9F8</accession>
<reference evidence="1 2" key="1">
    <citation type="submission" date="2021-05" db="EMBL/GenBank/DDBJ databases">
        <title>The draft genome of Geobacter luticola JCM 17780.</title>
        <authorList>
            <person name="Xu Z."/>
            <person name="Masuda Y."/>
            <person name="Itoh H."/>
            <person name="Senoo K."/>
        </authorList>
    </citation>
    <scope>NUCLEOTIDE SEQUENCE [LARGE SCALE GENOMIC DNA]</scope>
    <source>
        <strain evidence="1 2">JCM 17780</strain>
    </source>
</reference>
<name>A0ABS5S9F8_9BACT</name>
<proteinExistence type="predicted"/>
<protein>
    <submittedName>
        <fullName evidence="1">Uncharacterized protein</fullName>
    </submittedName>
</protein>
<evidence type="ECO:0000313" key="2">
    <source>
        <dbReference type="Proteomes" id="UP000756860"/>
    </source>
</evidence>
<dbReference type="EMBL" id="JAHCVK010000001">
    <property type="protein sequence ID" value="MBT0652011.1"/>
    <property type="molecule type" value="Genomic_DNA"/>
</dbReference>
<organism evidence="1 2">
    <name type="scientific">Geomobilimonas luticola</name>
    <dbReference type="NCBI Taxonomy" id="1114878"/>
    <lineage>
        <taxon>Bacteria</taxon>
        <taxon>Pseudomonadati</taxon>
        <taxon>Thermodesulfobacteriota</taxon>
        <taxon>Desulfuromonadia</taxon>
        <taxon>Geobacterales</taxon>
        <taxon>Geobacteraceae</taxon>
        <taxon>Geomobilimonas</taxon>
    </lineage>
</organism>
<keyword evidence="2" id="KW-1185">Reference proteome</keyword>
<sequence>MRREFSLGSSGPIVKVRAKSWLEVDEEILVGKGHACLLPMKPDLSVLLPKPWGCRSGDLKDIEEHLKLTFVEKRQSKLLLLLDNIYCLVCNEIRYDVR</sequence>
<dbReference type="Proteomes" id="UP000756860">
    <property type="component" value="Unassembled WGS sequence"/>
</dbReference>